<sequence>GITGAPYIGLRRANMRWKVKRKSYNFHLEA</sequence>
<name>A0A392VMF2_9FABA</name>
<dbReference type="EMBL" id="LXQA011209261">
    <property type="protein sequence ID" value="MCI89067.1"/>
    <property type="molecule type" value="Genomic_DNA"/>
</dbReference>
<protein>
    <submittedName>
        <fullName evidence="1">Uncharacterized protein</fullName>
    </submittedName>
</protein>
<dbReference type="AlphaFoldDB" id="A0A392VMF2"/>
<keyword evidence="2" id="KW-1185">Reference proteome</keyword>
<comment type="caution">
    <text evidence="1">The sequence shown here is derived from an EMBL/GenBank/DDBJ whole genome shotgun (WGS) entry which is preliminary data.</text>
</comment>
<proteinExistence type="predicted"/>
<feature type="non-terminal residue" evidence="1">
    <location>
        <position position="1"/>
    </location>
</feature>
<evidence type="ECO:0000313" key="1">
    <source>
        <dbReference type="EMBL" id="MCI89067.1"/>
    </source>
</evidence>
<accession>A0A392VMF2</accession>
<dbReference type="Proteomes" id="UP000265520">
    <property type="component" value="Unassembled WGS sequence"/>
</dbReference>
<reference evidence="1 2" key="1">
    <citation type="journal article" date="2018" name="Front. Plant Sci.">
        <title>Red Clover (Trifolium pratense) and Zigzag Clover (T. medium) - A Picture of Genomic Similarities and Differences.</title>
        <authorList>
            <person name="Dluhosova J."/>
            <person name="Istvanek J."/>
            <person name="Nedelnik J."/>
            <person name="Repkova J."/>
        </authorList>
    </citation>
    <scope>NUCLEOTIDE SEQUENCE [LARGE SCALE GENOMIC DNA]</scope>
    <source>
        <strain evidence="2">cv. 10/8</strain>
        <tissue evidence="1">Leaf</tissue>
    </source>
</reference>
<organism evidence="1 2">
    <name type="scientific">Trifolium medium</name>
    <dbReference type="NCBI Taxonomy" id="97028"/>
    <lineage>
        <taxon>Eukaryota</taxon>
        <taxon>Viridiplantae</taxon>
        <taxon>Streptophyta</taxon>
        <taxon>Embryophyta</taxon>
        <taxon>Tracheophyta</taxon>
        <taxon>Spermatophyta</taxon>
        <taxon>Magnoliopsida</taxon>
        <taxon>eudicotyledons</taxon>
        <taxon>Gunneridae</taxon>
        <taxon>Pentapetalae</taxon>
        <taxon>rosids</taxon>
        <taxon>fabids</taxon>
        <taxon>Fabales</taxon>
        <taxon>Fabaceae</taxon>
        <taxon>Papilionoideae</taxon>
        <taxon>50 kb inversion clade</taxon>
        <taxon>NPAAA clade</taxon>
        <taxon>Hologalegina</taxon>
        <taxon>IRL clade</taxon>
        <taxon>Trifolieae</taxon>
        <taxon>Trifolium</taxon>
    </lineage>
</organism>
<evidence type="ECO:0000313" key="2">
    <source>
        <dbReference type="Proteomes" id="UP000265520"/>
    </source>
</evidence>